<dbReference type="PaxDb" id="39947-A0A0P0WE42"/>
<proteinExistence type="predicted"/>
<dbReference type="EMBL" id="AP014960">
    <property type="protein sequence ID" value="BAS90741.1"/>
    <property type="molecule type" value="Genomic_DNA"/>
</dbReference>
<protein>
    <submittedName>
        <fullName evidence="1">Os04g0590001 protein</fullName>
    </submittedName>
</protein>
<sequence length="141" mass="15192">MLWLVRSSRGEGRGKWRGGWRREGEALTLNLDGAVGGKHRVRAGSVARLGLDEPHPSAGAVDLRLPDDQIRDAAGDRVVVDDRCGLVLDGFGGDGGEYLDEVDGDADGGGLCRRCRWRIARGSRPGWAPPRAPARPPDNRC</sequence>
<reference evidence="1 2" key="2">
    <citation type="journal article" date="2013" name="Plant Cell Physiol.">
        <title>Rice Annotation Project Database (RAP-DB): an integrative and interactive database for rice genomics.</title>
        <authorList>
            <person name="Sakai H."/>
            <person name="Lee S.S."/>
            <person name="Tanaka T."/>
            <person name="Numa H."/>
            <person name="Kim J."/>
            <person name="Kawahara Y."/>
            <person name="Wakimoto H."/>
            <person name="Yang C.C."/>
            <person name="Iwamoto M."/>
            <person name="Abe T."/>
            <person name="Yamada Y."/>
            <person name="Muto A."/>
            <person name="Inokuchi H."/>
            <person name="Ikemura T."/>
            <person name="Matsumoto T."/>
            <person name="Sasaki T."/>
            <person name="Itoh T."/>
        </authorList>
    </citation>
    <scope>NUCLEOTIDE SEQUENCE [LARGE SCALE GENOMIC DNA]</scope>
    <source>
        <strain evidence="2">cv. Nipponbare</strain>
    </source>
</reference>
<reference evidence="2" key="1">
    <citation type="journal article" date="2005" name="Nature">
        <title>The map-based sequence of the rice genome.</title>
        <authorList>
            <consortium name="International rice genome sequencing project (IRGSP)"/>
            <person name="Matsumoto T."/>
            <person name="Wu J."/>
            <person name="Kanamori H."/>
            <person name="Katayose Y."/>
            <person name="Fujisawa M."/>
            <person name="Namiki N."/>
            <person name="Mizuno H."/>
            <person name="Yamamoto K."/>
            <person name="Antonio B.A."/>
            <person name="Baba T."/>
            <person name="Sakata K."/>
            <person name="Nagamura Y."/>
            <person name="Aoki H."/>
            <person name="Arikawa K."/>
            <person name="Arita K."/>
            <person name="Bito T."/>
            <person name="Chiden Y."/>
            <person name="Fujitsuka N."/>
            <person name="Fukunaka R."/>
            <person name="Hamada M."/>
            <person name="Harada C."/>
            <person name="Hayashi A."/>
            <person name="Hijishita S."/>
            <person name="Honda M."/>
            <person name="Hosokawa S."/>
            <person name="Ichikawa Y."/>
            <person name="Idonuma A."/>
            <person name="Iijima M."/>
            <person name="Ikeda M."/>
            <person name="Ikeno M."/>
            <person name="Ito K."/>
            <person name="Ito S."/>
            <person name="Ito T."/>
            <person name="Ito Y."/>
            <person name="Ito Y."/>
            <person name="Iwabuchi A."/>
            <person name="Kamiya K."/>
            <person name="Karasawa W."/>
            <person name="Kurita K."/>
            <person name="Katagiri S."/>
            <person name="Kikuta A."/>
            <person name="Kobayashi H."/>
            <person name="Kobayashi N."/>
            <person name="Machita K."/>
            <person name="Maehara T."/>
            <person name="Masukawa M."/>
            <person name="Mizubayashi T."/>
            <person name="Mukai Y."/>
            <person name="Nagasaki H."/>
            <person name="Nagata Y."/>
            <person name="Naito S."/>
            <person name="Nakashima M."/>
            <person name="Nakama Y."/>
            <person name="Nakamichi Y."/>
            <person name="Nakamura M."/>
            <person name="Meguro A."/>
            <person name="Negishi M."/>
            <person name="Ohta I."/>
            <person name="Ohta T."/>
            <person name="Okamoto M."/>
            <person name="Ono N."/>
            <person name="Saji S."/>
            <person name="Sakaguchi M."/>
            <person name="Sakai K."/>
            <person name="Shibata M."/>
            <person name="Shimokawa T."/>
            <person name="Song J."/>
            <person name="Takazaki Y."/>
            <person name="Terasawa K."/>
            <person name="Tsugane M."/>
            <person name="Tsuji K."/>
            <person name="Ueda S."/>
            <person name="Waki K."/>
            <person name="Yamagata H."/>
            <person name="Yamamoto M."/>
            <person name="Yamamoto S."/>
            <person name="Yamane H."/>
            <person name="Yoshiki S."/>
            <person name="Yoshihara R."/>
            <person name="Yukawa K."/>
            <person name="Zhong H."/>
            <person name="Yano M."/>
            <person name="Yuan Q."/>
            <person name="Ouyang S."/>
            <person name="Liu J."/>
            <person name="Jones K.M."/>
            <person name="Gansberger K."/>
            <person name="Moffat K."/>
            <person name="Hill J."/>
            <person name="Bera J."/>
            <person name="Fadrosh D."/>
            <person name="Jin S."/>
            <person name="Johri S."/>
            <person name="Kim M."/>
            <person name="Overton L."/>
            <person name="Reardon M."/>
            <person name="Tsitrin T."/>
            <person name="Vuong H."/>
            <person name="Weaver B."/>
            <person name="Ciecko A."/>
            <person name="Tallon L."/>
            <person name="Jackson J."/>
            <person name="Pai G."/>
            <person name="Aken S.V."/>
            <person name="Utterback T."/>
            <person name="Reidmuller S."/>
            <person name="Feldblyum T."/>
            <person name="Hsiao J."/>
            <person name="Zismann V."/>
            <person name="Iobst S."/>
            <person name="de Vazeille A.R."/>
            <person name="Buell C.R."/>
            <person name="Ying K."/>
            <person name="Li Y."/>
            <person name="Lu T."/>
            <person name="Huang Y."/>
            <person name="Zhao Q."/>
            <person name="Feng Q."/>
            <person name="Zhang L."/>
            <person name="Zhu J."/>
            <person name="Weng Q."/>
            <person name="Mu J."/>
            <person name="Lu Y."/>
            <person name="Fan D."/>
            <person name="Liu Y."/>
            <person name="Guan J."/>
            <person name="Zhang Y."/>
            <person name="Yu S."/>
            <person name="Liu X."/>
            <person name="Zhang Y."/>
            <person name="Hong G."/>
            <person name="Han B."/>
            <person name="Choisne N."/>
            <person name="Demange N."/>
            <person name="Orjeda G."/>
            <person name="Samain S."/>
            <person name="Cattolico L."/>
            <person name="Pelletier E."/>
            <person name="Couloux A."/>
            <person name="Segurens B."/>
            <person name="Wincker P."/>
            <person name="D'Hont A."/>
            <person name="Scarpelli C."/>
            <person name="Weissenbach J."/>
            <person name="Salanoubat M."/>
            <person name="Quetier F."/>
            <person name="Yu Y."/>
            <person name="Kim H.R."/>
            <person name="Rambo T."/>
            <person name="Currie J."/>
            <person name="Collura K."/>
            <person name="Luo M."/>
            <person name="Yang T."/>
            <person name="Ammiraju J.S.S."/>
            <person name="Engler F."/>
            <person name="Soderlund C."/>
            <person name="Wing R.A."/>
            <person name="Palmer L.E."/>
            <person name="de la Bastide M."/>
            <person name="Spiegel L."/>
            <person name="Nascimento L."/>
            <person name="Zutavern T."/>
            <person name="O'Shaughnessy A."/>
            <person name="Dike S."/>
            <person name="Dedhia N."/>
            <person name="Preston R."/>
            <person name="Balija V."/>
            <person name="McCombie W.R."/>
            <person name="Chow T."/>
            <person name="Chen H."/>
            <person name="Chung M."/>
            <person name="Chen C."/>
            <person name="Shaw J."/>
            <person name="Wu H."/>
            <person name="Hsiao K."/>
            <person name="Chao Y."/>
            <person name="Chu M."/>
            <person name="Cheng C."/>
            <person name="Hour A."/>
            <person name="Lee P."/>
            <person name="Lin S."/>
            <person name="Lin Y."/>
            <person name="Liou J."/>
            <person name="Liu S."/>
            <person name="Hsing Y."/>
            <person name="Raghuvanshi S."/>
            <person name="Mohanty A."/>
            <person name="Bharti A.K."/>
            <person name="Gaur A."/>
            <person name="Gupta V."/>
            <person name="Kumar D."/>
            <person name="Ravi V."/>
            <person name="Vij S."/>
            <person name="Kapur A."/>
            <person name="Khurana P."/>
            <person name="Khurana P."/>
            <person name="Khurana J.P."/>
            <person name="Tyagi A.K."/>
            <person name="Gaikwad K."/>
            <person name="Singh A."/>
            <person name="Dalal V."/>
            <person name="Srivastava S."/>
            <person name="Dixit A."/>
            <person name="Pal A.K."/>
            <person name="Ghazi I.A."/>
            <person name="Yadav M."/>
            <person name="Pandit A."/>
            <person name="Bhargava A."/>
            <person name="Sureshbabu K."/>
            <person name="Batra K."/>
            <person name="Sharma T.R."/>
            <person name="Mohapatra T."/>
            <person name="Singh N.K."/>
            <person name="Messing J."/>
            <person name="Nelson A.B."/>
            <person name="Fuks G."/>
            <person name="Kavchok S."/>
            <person name="Keizer G."/>
            <person name="Linton E."/>
            <person name="Llaca V."/>
            <person name="Song R."/>
            <person name="Tanyolac B."/>
            <person name="Young S."/>
            <person name="Ho-Il K."/>
            <person name="Hahn J.H."/>
            <person name="Sangsakoo G."/>
            <person name="Vanavichit A."/>
            <person name="de Mattos Luiz.A.T."/>
            <person name="Zimmer P.D."/>
            <person name="Malone G."/>
            <person name="Dellagostin O."/>
            <person name="de Oliveira A.C."/>
            <person name="Bevan M."/>
            <person name="Bancroft I."/>
            <person name="Minx P."/>
            <person name="Cordum H."/>
            <person name="Wilson R."/>
            <person name="Cheng Z."/>
            <person name="Jin W."/>
            <person name="Jiang J."/>
            <person name="Leong S.A."/>
            <person name="Iwama H."/>
            <person name="Gojobori T."/>
            <person name="Itoh T."/>
            <person name="Niimura Y."/>
            <person name="Fujii Y."/>
            <person name="Habara T."/>
            <person name="Sakai H."/>
            <person name="Sato Y."/>
            <person name="Wilson G."/>
            <person name="Kumar K."/>
            <person name="McCouch S."/>
            <person name="Juretic N."/>
            <person name="Hoen D."/>
            <person name="Wright S."/>
            <person name="Bruskiewich R."/>
            <person name="Bureau T."/>
            <person name="Miyao A."/>
            <person name="Hirochika H."/>
            <person name="Nishikawa T."/>
            <person name="Kadowaki K."/>
            <person name="Sugiura M."/>
            <person name="Burr B."/>
            <person name="Sasaki T."/>
        </authorList>
    </citation>
    <scope>NUCLEOTIDE SEQUENCE [LARGE SCALE GENOMIC DNA]</scope>
    <source>
        <strain evidence="2">cv. Nipponbare</strain>
    </source>
</reference>
<name>A0A0P0WE42_ORYSJ</name>
<evidence type="ECO:0000313" key="2">
    <source>
        <dbReference type="Proteomes" id="UP000059680"/>
    </source>
</evidence>
<dbReference type="InParanoid" id="A0A0P0WE42"/>
<evidence type="ECO:0000313" key="1">
    <source>
        <dbReference type="EMBL" id="BAS90741.1"/>
    </source>
</evidence>
<dbReference type="AlphaFoldDB" id="A0A0P0WE42"/>
<dbReference type="Proteomes" id="UP000059680">
    <property type="component" value="Chromosome 4"/>
</dbReference>
<organism evidence="1 2">
    <name type="scientific">Oryza sativa subsp. japonica</name>
    <name type="common">Rice</name>
    <dbReference type="NCBI Taxonomy" id="39947"/>
    <lineage>
        <taxon>Eukaryota</taxon>
        <taxon>Viridiplantae</taxon>
        <taxon>Streptophyta</taxon>
        <taxon>Embryophyta</taxon>
        <taxon>Tracheophyta</taxon>
        <taxon>Spermatophyta</taxon>
        <taxon>Magnoliopsida</taxon>
        <taxon>Liliopsida</taxon>
        <taxon>Poales</taxon>
        <taxon>Poaceae</taxon>
        <taxon>BOP clade</taxon>
        <taxon>Oryzoideae</taxon>
        <taxon>Oryzeae</taxon>
        <taxon>Oryzinae</taxon>
        <taxon>Oryza</taxon>
        <taxon>Oryza sativa</taxon>
    </lineage>
</organism>
<reference evidence="1 2" key="3">
    <citation type="journal article" date="2013" name="Rice">
        <title>Improvement of the Oryza sativa Nipponbare reference genome using next generation sequence and optical map data.</title>
        <authorList>
            <person name="Kawahara Y."/>
            <person name="de la Bastide M."/>
            <person name="Hamilton J.P."/>
            <person name="Kanamori H."/>
            <person name="McCombie W.R."/>
            <person name="Ouyang S."/>
            <person name="Schwartz D.C."/>
            <person name="Tanaka T."/>
            <person name="Wu J."/>
            <person name="Zhou S."/>
            <person name="Childs K.L."/>
            <person name="Davidson R.M."/>
            <person name="Lin H."/>
            <person name="Quesada-Ocampo L."/>
            <person name="Vaillancourt B."/>
            <person name="Sakai H."/>
            <person name="Lee S.S."/>
            <person name="Kim J."/>
            <person name="Numa H."/>
            <person name="Itoh T."/>
            <person name="Buell C.R."/>
            <person name="Matsumoto T."/>
        </authorList>
    </citation>
    <scope>NUCLEOTIDE SEQUENCE [LARGE SCALE GENOMIC DNA]</scope>
    <source>
        <strain evidence="2">cv. Nipponbare</strain>
    </source>
</reference>
<accession>A0A0P0WE42</accession>
<keyword evidence="2" id="KW-1185">Reference proteome</keyword>
<gene>
    <name evidence="1" type="ordered locus">Os04g0590001</name>
    <name evidence="1" type="ORF">OSNPB_040590001</name>
</gene>